<name>A0A8H5B7M8_9AGAR</name>
<evidence type="ECO:0000256" key="10">
    <source>
        <dbReference type="ARBA" id="ARBA00033986"/>
    </source>
</evidence>
<dbReference type="Pfam" id="PF00732">
    <property type="entry name" value="GMC_oxred_N"/>
    <property type="match status" value="1"/>
</dbReference>
<dbReference type="PROSITE" id="PS00624">
    <property type="entry name" value="GMC_OXRED_2"/>
    <property type="match status" value="1"/>
</dbReference>
<feature type="active site" description="Proton acceptor" evidence="15">
    <location>
        <position position="585"/>
    </location>
</feature>
<dbReference type="EMBL" id="JAACJJ010000031">
    <property type="protein sequence ID" value="KAF5318063.1"/>
    <property type="molecule type" value="Genomic_DNA"/>
</dbReference>
<accession>A0A8H5B7M8</accession>
<feature type="domain" description="Glucose-methanol-choline oxidoreductase N-terminal" evidence="18">
    <location>
        <begin position="312"/>
        <end position="326"/>
    </location>
</feature>
<dbReference type="PIRSF" id="PIRSF000137">
    <property type="entry name" value="Alcohol_oxidase"/>
    <property type="match status" value="1"/>
</dbReference>
<evidence type="ECO:0000256" key="13">
    <source>
        <dbReference type="ARBA" id="ARBA00034050"/>
    </source>
</evidence>
<evidence type="ECO:0000256" key="1">
    <source>
        <dbReference type="ARBA" id="ARBA00001974"/>
    </source>
</evidence>
<organism evidence="19 20">
    <name type="scientific">Psilocybe cf. subviscida</name>
    <dbReference type="NCBI Taxonomy" id="2480587"/>
    <lineage>
        <taxon>Eukaryota</taxon>
        <taxon>Fungi</taxon>
        <taxon>Dikarya</taxon>
        <taxon>Basidiomycota</taxon>
        <taxon>Agaricomycotina</taxon>
        <taxon>Agaricomycetes</taxon>
        <taxon>Agaricomycetidae</taxon>
        <taxon>Agaricales</taxon>
        <taxon>Agaricineae</taxon>
        <taxon>Strophariaceae</taxon>
        <taxon>Psilocybe</taxon>
    </lineage>
</organism>
<dbReference type="Proteomes" id="UP000567179">
    <property type="component" value="Unassembled WGS sequence"/>
</dbReference>
<evidence type="ECO:0000256" key="17">
    <source>
        <dbReference type="SAM" id="SignalP"/>
    </source>
</evidence>
<evidence type="ECO:0000256" key="9">
    <source>
        <dbReference type="ARBA" id="ARBA00024699"/>
    </source>
</evidence>
<dbReference type="OrthoDB" id="269227at2759"/>
<dbReference type="Gene3D" id="3.30.560.10">
    <property type="entry name" value="Glucose Oxidase, domain 3"/>
    <property type="match status" value="1"/>
</dbReference>
<keyword evidence="6" id="KW-0964">Secreted</keyword>
<dbReference type="InterPro" id="IPR000172">
    <property type="entry name" value="GMC_OxRdtase_N"/>
</dbReference>
<dbReference type="EC" id="1.1.99.29" evidence="5"/>
<keyword evidence="8 16" id="KW-0274">FAD</keyword>
<feature type="binding site" evidence="16">
    <location>
        <position position="265"/>
    </location>
    <ligand>
        <name>FAD</name>
        <dbReference type="ChEBI" id="CHEBI:57692"/>
    </ligand>
</feature>
<dbReference type="PANTHER" id="PTHR11552">
    <property type="entry name" value="GLUCOSE-METHANOL-CHOLINE GMC OXIDOREDUCTASE"/>
    <property type="match status" value="1"/>
</dbReference>
<protein>
    <recommendedName>
        <fullName evidence="5">pyranose dehydrogenase (acceptor)</fullName>
        <ecNumber evidence="5">1.1.99.29</ecNumber>
    </recommendedName>
</protein>
<evidence type="ECO:0000256" key="16">
    <source>
        <dbReference type="PIRSR" id="PIRSR000137-2"/>
    </source>
</evidence>
<evidence type="ECO:0000256" key="14">
    <source>
        <dbReference type="ARBA" id="ARBA00034059"/>
    </source>
</evidence>
<sequence length="605" mass="64309">MQPSKLLSLVIASVLVTPSLAATFTTFDSSKPLTYDYVIVGAGTAGLALANRLSANSAVTVLVLEAGVSDDGVVPIQAPFLGPTVTPNTPWDWNYTVVPQAGMDSRTFNYPRGRVLGGSSSANYLFHQFGSSEDWDRLAKLTGDVNFKWSAMRKYVQKHEKVTPPIDGHDTSNEIIPSNHGFNGILPTSLHGFNQTIDARFVQTTQQLPNDFPWNKDMSGGDQSLLGFGAVKSSAGGGKRSSSSTTYLAAANSRTNLNVVINATVMKLVQTGITTAGLRKFTGVQFQAPATVGSAARTVTVTARKEVIMSAGSIGTPQILQLSGIGDPNLLSKFGIPTLVNNPSVGANLSDHTLTPHIFNVAGTDSIDNVLRDPVQVQATLNQYVSTKTGLFANNIANHFGFKRVASNSPILAQFGDPAAGPNSPHFEIVTSNVFFSPGVTSPATGSHMTAVLVLIAPTSRGSVKINSASVFTQPLIDPNMLSTQVDVQIIREGFKAVVKFLGAPAWSDYIVSRFGDKFVAAVDDASIDAYLRSITTTIFHPASTAMMTKPTDKWGVVNPDFTVKGVSGVRVVDASIFPYQISCHPQGPVYLLAERASDIIISQN</sequence>
<evidence type="ECO:0000313" key="20">
    <source>
        <dbReference type="Proteomes" id="UP000567179"/>
    </source>
</evidence>
<keyword evidence="17" id="KW-0732">Signal</keyword>
<evidence type="ECO:0000256" key="6">
    <source>
        <dbReference type="ARBA" id="ARBA00022525"/>
    </source>
</evidence>
<evidence type="ECO:0000259" key="18">
    <source>
        <dbReference type="PROSITE" id="PS00624"/>
    </source>
</evidence>
<feature type="active site" description="Proton donor" evidence="15">
    <location>
        <position position="541"/>
    </location>
</feature>
<evidence type="ECO:0000256" key="8">
    <source>
        <dbReference type="ARBA" id="ARBA00022827"/>
    </source>
</evidence>
<dbReference type="PANTHER" id="PTHR11552:SF147">
    <property type="entry name" value="CHOLINE DEHYDROGENASE, MITOCHONDRIAL"/>
    <property type="match status" value="1"/>
</dbReference>
<dbReference type="Pfam" id="PF05199">
    <property type="entry name" value="GMC_oxred_C"/>
    <property type="match status" value="1"/>
</dbReference>
<evidence type="ECO:0000313" key="19">
    <source>
        <dbReference type="EMBL" id="KAF5318063.1"/>
    </source>
</evidence>
<evidence type="ECO:0000256" key="5">
    <source>
        <dbReference type="ARBA" id="ARBA00013177"/>
    </source>
</evidence>
<comment type="catalytic activity">
    <reaction evidence="12">
        <text>pyranose + acceptor = pyranos-3-ulose + reduced acceptor.</text>
        <dbReference type="EC" id="1.1.99.29"/>
    </reaction>
</comment>
<dbReference type="GO" id="GO:0033718">
    <property type="term" value="F:pyranose dehydrogenase (acceptor) activity"/>
    <property type="evidence" value="ECO:0007669"/>
    <property type="project" value="UniProtKB-EC"/>
</dbReference>
<feature type="binding site" evidence="16">
    <location>
        <begin position="586"/>
        <end position="587"/>
    </location>
    <ligand>
        <name>FAD</name>
        <dbReference type="ChEBI" id="CHEBI:57692"/>
    </ligand>
</feature>
<evidence type="ECO:0000256" key="3">
    <source>
        <dbReference type="ARBA" id="ARBA00010790"/>
    </source>
</evidence>
<comment type="similarity">
    <text evidence="3">Belongs to the GMC oxidoreductase family.</text>
</comment>
<evidence type="ECO:0000256" key="7">
    <source>
        <dbReference type="ARBA" id="ARBA00022630"/>
    </source>
</evidence>
<comment type="cofactor">
    <cofactor evidence="1 16">
        <name>FAD</name>
        <dbReference type="ChEBI" id="CHEBI:57692"/>
    </cofactor>
</comment>
<evidence type="ECO:0000256" key="2">
    <source>
        <dbReference type="ARBA" id="ARBA00004613"/>
    </source>
</evidence>
<evidence type="ECO:0000256" key="15">
    <source>
        <dbReference type="PIRSR" id="PIRSR000137-1"/>
    </source>
</evidence>
<dbReference type="InterPro" id="IPR007867">
    <property type="entry name" value="GMC_OxRtase_C"/>
</dbReference>
<reference evidence="19 20" key="1">
    <citation type="journal article" date="2020" name="ISME J.">
        <title>Uncovering the hidden diversity of litter-decomposition mechanisms in mushroom-forming fungi.</title>
        <authorList>
            <person name="Floudas D."/>
            <person name="Bentzer J."/>
            <person name="Ahren D."/>
            <person name="Johansson T."/>
            <person name="Persson P."/>
            <person name="Tunlid A."/>
        </authorList>
    </citation>
    <scope>NUCLEOTIDE SEQUENCE [LARGE SCALE GENOMIC DNA]</scope>
    <source>
        <strain evidence="19 20">CBS 101986</strain>
    </source>
</reference>
<comment type="function">
    <text evidence="9">Catalyzes the single-oxidation or sequential double oxidation reaction of carbohydrates primarily at carbon-2 and/or carbon-3 with the concomitant reduction of the flavin. The enzyme exhibits a broad sugar substrate specificity, oxidizing different aldopyranoses to the corresponding C-1, C-2, C-3 or C-1,2, C-2,3 and C-3,4 (di)dehydro sugars with substrate-specific regioselectivity. Accepts only a narrow range of electron acceptors such as substituted benzoquinones and complexed metal ions and reacts extremely slowly with O(2) as acceptor. May play a role in the natural recycling of plant matter by oxidizing all major monosaccharides in lignocellulose and by reducing quinone compounds or reactive radical species generated during lignin depolymerization.</text>
</comment>
<comment type="catalytic activity">
    <reaction evidence="13">
        <text>a pyranoside + acceptor = a pyranosid-3-ulose + reduced acceptor.</text>
        <dbReference type="EC" id="1.1.99.29"/>
    </reaction>
</comment>
<evidence type="ECO:0000256" key="4">
    <source>
        <dbReference type="ARBA" id="ARBA00011245"/>
    </source>
</evidence>
<feature type="binding site" evidence="16">
    <location>
        <position position="115"/>
    </location>
    <ligand>
        <name>FAD</name>
        <dbReference type="ChEBI" id="CHEBI:57692"/>
    </ligand>
</feature>
<comment type="catalytic activity">
    <reaction evidence="11">
        <text>pyranose + acceptor = pyranos-2,3-diulose + reduced acceptor.</text>
        <dbReference type="EC" id="1.1.99.29"/>
    </reaction>
</comment>
<dbReference type="SUPFAM" id="SSF54373">
    <property type="entry name" value="FAD-linked reductases, C-terminal domain"/>
    <property type="match status" value="1"/>
</dbReference>
<dbReference type="SUPFAM" id="SSF51905">
    <property type="entry name" value="FAD/NAD(P)-binding domain"/>
    <property type="match status" value="1"/>
</dbReference>
<dbReference type="GO" id="GO:0005576">
    <property type="term" value="C:extracellular region"/>
    <property type="evidence" value="ECO:0007669"/>
    <property type="project" value="UniProtKB-SubCell"/>
</dbReference>
<keyword evidence="20" id="KW-1185">Reference proteome</keyword>
<dbReference type="InterPro" id="IPR012132">
    <property type="entry name" value="GMC_OxRdtase"/>
</dbReference>
<dbReference type="AlphaFoldDB" id="A0A8H5B7M8"/>
<dbReference type="Gene3D" id="3.50.50.60">
    <property type="entry name" value="FAD/NAD(P)-binding domain"/>
    <property type="match status" value="1"/>
</dbReference>
<feature type="signal peptide" evidence="17">
    <location>
        <begin position="1"/>
        <end position="21"/>
    </location>
</feature>
<keyword evidence="7" id="KW-0285">Flavoprotein</keyword>
<gene>
    <name evidence="19" type="ORF">D9619_012083</name>
</gene>
<comment type="subcellular location">
    <subcellularLocation>
        <location evidence="2">Secreted</location>
    </subcellularLocation>
</comment>
<comment type="catalytic activity">
    <reaction evidence="10">
        <text>pyranose + acceptor = pyranos-2-ulose + reduced acceptor.</text>
        <dbReference type="EC" id="1.1.99.29"/>
    </reaction>
</comment>
<evidence type="ECO:0000256" key="11">
    <source>
        <dbReference type="ARBA" id="ARBA00034010"/>
    </source>
</evidence>
<feature type="chain" id="PRO_5034739371" description="pyranose dehydrogenase (acceptor)" evidence="17">
    <location>
        <begin position="22"/>
        <end position="605"/>
    </location>
</feature>
<comment type="caution">
    <text evidence="19">The sequence shown here is derived from an EMBL/GenBank/DDBJ whole genome shotgun (WGS) entry which is preliminary data.</text>
</comment>
<dbReference type="InterPro" id="IPR036188">
    <property type="entry name" value="FAD/NAD-bd_sf"/>
</dbReference>
<proteinExistence type="inferred from homology"/>
<dbReference type="GO" id="GO:0050660">
    <property type="term" value="F:flavin adenine dinucleotide binding"/>
    <property type="evidence" value="ECO:0007669"/>
    <property type="project" value="InterPro"/>
</dbReference>
<comment type="subunit">
    <text evidence="4">Monomer.</text>
</comment>
<evidence type="ECO:0000256" key="12">
    <source>
        <dbReference type="ARBA" id="ARBA00034029"/>
    </source>
</evidence>
<comment type="catalytic activity">
    <reaction evidence="14">
        <text>a pyranoside + acceptor = a pyranosid-3,4-diulose + reduced acceptor.</text>
        <dbReference type="EC" id="1.1.99.29"/>
    </reaction>
</comment>